<keyword evidence="2" id="KW-1185">Reference proteome</keyword>
<proteinExistence type="predicted"/>
<accession>X6PEZ4</accession>
<dbReference type="AlphaFoldDB" id="X6PEZ4"/>
<gene>
    <name evidence="1" type="ORF">RFI_00442</name>
</gene>
<protein>
    <submittedName>
        <fullName evidence="1">Uncharacterized protein</fullName>
    </submittedName>
</protein>
<evidence type="ECO:0000313" key="1">
    <source>
        <dbReference type="EMBL" id="ETO36619.1"/>
    </source>
</evidence>
<evidence type="ECO:0000313" key="2">
    <source>
        <dbReference type="Proteomes" id="UP000023152"/>
    </source>
</evidence>
<reference evidence="1 2" key="1">
    <citation type="journal article" date="2013" name="Curr. Biol.">
        <title>The Genome of the Foraminiferan Reticulomyxa filosa.</title>
        <authorList>
            <person name="Glockner G."/>
            <person name="Hulsmann N."/>
            <person name="Schleicher M."/>
            <person name="Noegel A.A."/>
            <person name="Eichinger L."/>
            <person name="Gallinger C."/>
            <person name="Pawlowski J."/>
            <person name="Sierra R."/>
            <person name="Euteneuer U."/>
            <person name="Pillet L."/>
            <person name="Moustafa A."/>
            <person name="Platzer M."/>
            <person name="Groth M."/>
            <person name="Szafranski K."/>
            <person name="Schliwa M."/>
        </authorList>
    </citation>
    <scope>NUCLEOTIDE SEQUENCE [LARGE SCALE GENOMIC DNA]</scope>
</reference>
<dbReference type="EMBL" id="ASPP01000468">
    <property type="protein sequence ID" value="ETO36619.1"/>
    <property type="molecule type" value="Genomic_DNA"/>
</dbReference>
<comment type="caution">
    <text evidence="1">The sequence shown here is derived from an EMBL/GenBank/DDBJ whole genome shotgun (WGS) entry which is preliminary data.</text>
</comment>
<sequence>MEYWIVQYLIVVNSFALNQSLYKDSNNVYCVKFSQYHYYITYYLFFLSYDNKKISNFKYFNQHTGIELICIYILYRRQNVETSKSLHVFNEHTETIWCIDDKW</sequence>
<dbReference type="Proteomes" id="UP000023152">
    <property type="component" value="Unassembled WGS sequence"/>
</dbReference>
<name>X6PEZ4_RETFI</name>
<organism evidence="1 2">
    <name type="scientific">Reticulomyxa filosa</name>
    <dbReference type="NCBI Taxonomy" id="46433"/>
    <lineage>
        <taxon>Eukaryota</taxon>
        <taxon>Sar</taxon>
        <taxon>Rhizaria</taxon>
        <taxon>Retaria</taxon>
        <taxon>Foraminifera</taxon>
        <taxon>Monothalamids</taxon>
        <taxon>Reticulomyxidae</taxon>
        <taxon>Reticulomyxa</taxon>
    </lineage>
</organism>